<evidence type="ECO:0000256" key="1">
    <source>
        <dbReference type="ARBA" id="ARBA00004141"/>
    </source>
</evidence>
<dbReference type="NCBIfam" id="TIGR04239">
    <property type="entry name" value="rhombo_GlpG"/>
    <property type="match status" value="1"/>
</dbReference>
<dbReference type="InterPro" id="IPR023662">
    <property type="entry name" value="Rhomboid_protease_GlpG"/>
</dbReference>
<dbReference type="Pfam" id="PF12122">
    <property type="entry name" value="Rhomboid_N"/>
    <property type="match status" value="1"/>
</dbReference>
<sequence length="292" mass="32540">MSAPFLLVSFNQERAARLLINYLNSQGIAAQYYVDKNDENNAEHGVQLLSEADKDVASHIASEFVQSPQDKKYQQAAWDSGETVRLSDKNSGISASGIWQQLHDIPFTTSVLLTCMIVYLLAMVGFFWPYKVLAIEPLTQLMENHQWWRLIGPALIHFSVLHIVFNLLWWWTLGGQIERLLGKTTLIILFLSSALLSNVGQLLVSGEHFGGLSGVVYALVGCVWWLGWLRPSWGLMMPKPLIGFLLVWLVVGYADILWVSMANTAHTVGLISGCAFAFILSRIVGKKSSISS</sequence>
<name>A0ABU9SX82_9ALTE</name>
<keyword evidence="13" id="KW-1185">Reference proteome</keyword>
<reference evidence="12 13" key="1">
    <citation type="submission" date="2024-03" db="EMBL/GenBank/DDBJ databases">
        <title>Community enrichment and isolation of bacterial strains for fucoidan degradation.</title>
        <authorList>
            <person name="Sichert A."/>
        </authorList>
    </citation>
    <scope>NUCLEOTIDE SEQUENCE [LARGE SCALE GENOMIC DNA]</scope>
    <source>
        <strain evidence="12 13">AS12</strain>
    </source>
</reference>
<feature type="transmembrane region" description="Helical" evidence="9">
    <location>
        <begin position="185"/>
        <end position="203"/>
    </location>
</feature>
<proteinExistence type="inferred from homology"/>
<dbReference type="InterPro" id="IPR022764">
    <property type="entry name" value="Peptidase_S54_rhomboid_dom"/>
</dbReference>
<dbReference type="InterPro" id="IPR035952">
    <property type="entry name" value="Rhomboid-like_sf"/>
</dbReference>
<evidence type="ECO:0000256" key="2">
    <source>
        <dbReference type="ARBA" id="ARBA00009045"/>
    </source>
</evidence>
<dbReference type="Pfam" id="PF01694">
    <property type="entry name" value="Rhomboid"/>
    <property type="match status" value="1"/>
</dbReference>
<feature type="domain" description="Peptidase S54 rhomboid" evidence="10">
    <location>
        <begin position="145"/>
        <end position="282"/>
    </location>
</feature>
<feature type="transmembrane region" description="Helical" evidence="9">
    <location>
        <begin position="241"/>
        <end position="261"/>
    </location>
</feature>
<evidence type="ECO:0000256" key="9">
    <source>
        <dbReference type="SAM" id="Phobius"/>
    </source>
</evidence>
<dbReference type="PANTHER" id="PTHR43731:SF14">
    <property type="entry name" value="PRESENILIN-ASSOCIATED RHOMBOID-LIKE PROTEIN, MITOCHONDRIAL"/>
    <property type="match status" value="1"/>
</dbReference>
<evidence type="ECO:0000313" key="12">
    <source>
        <dbReference type="EMBL" id="MEM5498491.1"/>
    </source>
</evidence>
<evidence type="ECO:0000256" key="5">
    <source>
        <dbReference type="ARBA" id="ARBA00022692"/>
    </source>
</evidence>
<dbReference type="Gene3D" id="1.20.1540.10">
    <property type="entry name" value="Rhomboid-like"/>
    <property type="match status" value="1"/>
</dbReference>
<dbReference type="RefSeq" id="WP_006993471.1">
    <property type="nucleotide sequence ID" value="NZ_JBBMQS010000008.1"/>
</dbReference>
<evidence type="ECO:0000256" key="3">
    <source>
        <dbReference type="ARBA" id="ARBA00022475"/>
    </source>
</evidence>
<dbReference type="SUPFAM" id="SSF144091">
    <property type="entry name" value="Rhomboid-like"/>
    <property type="match status" value="1"/>
</dbReference>
<evidence type="ECO:0000313" key="13">
    <source>
        <dbReference type="Proteomes" id="UP001461163"/>
    </source>
</evidence>
<comment type="similarity">
    <text evidence="2">Belongs to the peptidase S54 family.</text>
</comment>
<organism evidence="12 13">
    <name type="scientific">Paraglaciecola mesophila</name>
    <dbReference type="NCBI Taxonomy" id="197222"/>
    <lineage>
        <taxon>Bacteria</taxon>
        <taxon>Pseudomonadati</taxon>
        <taxon>Pseudomonadota</taxon>
        <taxon>Gammaproteobacteria</taxon>
        <taxon>Alteromonadales</taxon>
        <taxon>Alteromonadaceae</taxon>
        <taxon>Paraglaciecola</taxon>
    </lineage>
</organism>
<keyword evidence="3" id="KW-1003">Cell membrane</keyword>
<keyword evidence="7 9" id="KW-1133">Transmembrane helix</keyword>
<dbReference type="InterPro" id="IPR022732">
    <property type="entry name" value="Peptidase_S54_GlpG_N"/>
</dbReference>
<comment type="subcellular location">
    <subcellularLocation>
        <location evidence="1">Membrane</location>
        <topology evidence="1">Multi-pass membrane protein</topology>
    </subcellularLocation>
</comment>
<comment type="caution">
    <text evidence="12">The sequence shown here is derived from an EMBL/GenBank/DDBJ whole genome shotgun (WGS) entry which is preliminary data.</text>
</comment>
<feature type="transmembrane region" description="Helical" evidence="9">
    <location>
        <begin position="111"/>
        <end position="130"/>
    </location>
</feature>
<keyword evidence="12" id="KW-0645">Protease</keyword>
<dbReference type="Gene3D" id="3.30.70.2350">
    <property type="match status" value="1"/>
</dbReference>
<dbReference type="InterPro" id="IPR050925">
    <property type="entry name" value="Rhomboid_protease_S54"/>
</dbReference>
<feature type="transmembrane region" description="Helical" evidence="9">
    <location>
        <begin position="150"/>
        <end position="173"/>
    </location>
</feature>
<feature type="transmembrane region" description="Helical" evidence="9">
    <location>
        <begin position="209"/>
        <end position="229"/>
    </location>
</feature>
<gene>
    <name evidence="12" type="primary">glpG</name>
    <name evidence="12" type="ORF">WNY77_13875</name>
</gene>
<dbReference type="InterPro" id="IPR038236">
    <property type="entry name" value="GlpG_N_sf"/>
</dbReference>
<accession>A0ABU9SX82</accession>
<evidence type="ECO:0000259" key="10">
    <source>
        <dbReference type="Pfam" id="PF01694"/>
    </source>
</evidence>
<keyword evidence="8 9" id="KW-0472">Membrane</keyword>
<evidence type="ECO:0000256" key="7">
    <source>
        <dbReference type="ARBA" id="ARBA00022989"/>
    </source>
</evidence>
<keyword evidence="5 9" id="KW-0812">Transmembrane</keyword>
<evidence type="ECO:0000256" key="4">
    <source>
        <dbReference type="ARBA" id="ARBA00022519"/>
    </source>
</evidence>
<dbReference type="Proteomes" id="UP001461163">
    <property type="component" value="Unassembled WGS sequence"/>
</dbReference>
<dbReference type="GO" id="GO:0008233">
    <property type="term" value="F:peptidase activity"/>
    <property type="evidence" value="ECO:0007669"/>
    <property type="project" value="UniProtKB-KW"/>
</dbReference>
<dbReference type="EC" id="3.4.21.105" evidence="12"/>
<feature type="domain" description="Peptidase S54 GlpG peptidase N-terminal" evidence="11">
    <location>
        <begin position="6"/>
        <end position="83"/>
    </location>
</feature>
<feature type="transmembrane region" description="Helical" evidence="9">
    <location>
        <begin position="267"/>
        <end position="285"/>
    </location>
</feature>
<dbReference type="EMBL" id="JBBMQS010000008">
    <property type="protein sequence ID" value="MEM5498491.1"/>
    <property type="molecule type" value="Genomic_DNA"/>
</dbReference>
<keyword evidence="4" id="KW-0997">Cell inner membrane</keyword>
<evidence type="ECO:0000259" key="11">
    <source>
        <dbReference type="Pfam" id="PF12122"/>
    </source>
</evidence>
<dbReference type="PANTHER" id="PTHR43731">
    <property type="entry name" value="RHOMBOID PROTEASE"/>
    <property type="match status" value="1"/>
</dbReference>
<keyword evidence="6 12" id="KW-0378">Hydrolase</keyword>
<protein>
    <submittedName>
        <fullName evidence="12">Rhomboid family intramembrane serine protease GlpG</fullName>
        <ecNumber evidence="12">3.4.21.105</ecNumber>
    </submittedName>
</protein>
<evidence type="ECO:0000256" key="6">
    <source>
        <dbReference type="ARBA" id="ARBA00022801"/>
    </source>
</evidence>
<dbReference type="GO" id="GO:0006508">
    <property type="term" value="P:proteolysis"/>
    <property type="evidence" value="ECO:0007669"/>
    <property type="project" value="UniProtKB-KW"/>
</dbReference>
<evidence type="ECO:0000256" key="8">
    <source>
        <dbReference type="ARBA" id="ARBA00023136"/>
    </source>
</evidence>